<dbReference type="AlphaFoldDB" id="A0A1I7YDY5"/>
<evidence type="ECO:0000313" key="7">
    <source>
        <dbReference type="Proteomes" id="UP000095287"/>
    </source>
</evidence>
<evidence type="ECO:0000256" key="5">
    <source>
        <dbReference type="ARBA" id="ARBA00023180"/>
    </source>
</evidence>
<organism evidence="7 8">
    <name type="scientific">Steinernema glaseri</name>
    <dbReference type="NCBI Taxonomy" id="37863"/>
    <lineage>
        <taxon>Eukaryota</taxon>
        <taxon>Metazoa</taxon>
        <taxon>Ecdysozoa</taxon>
        <taxon>Nematoda</taxon>
        <taxon>Chromadorea</taxon>
        <taxon>Rhabditida</taxon>
        <taxon>Tylenchina</taxon>
        <taxon>Panagrolaimomorpha</taxon>
        <taxon>Strongyloidoidea</taxon>
        <taxon>Steinernematidae</taxon>
        <taxon>Steinernema</taxon>
    </lineage>
</organism>
<dbReference type="InterPro" id="IPR000033">
    <property type="entry name" value="LDLR_classB_rpt"/>
</dbReference>
<accession>A0A1I7YDY5</accession>
<dbReference type="PANTHER" id="PTHR46513:SF13">
    <property type="entry name" value="EGF-LIKE DOMAIN-CONTAINING PROTEIN"/>
    <property type="match status" value="1"/>
</dbReference>
<evidence type="ECO:0000256" key="2">
    <source>
        <dbReference type="ARBA" id="ARBA00022729"/>
    </source>
</evidence>
<dbReference type="PANTHER" id="PTHR46513">
    <property type="entry name" value="VITELLOGENIN RECEPTOR-LIKE PROTEIN-RELATED-RELATED"/>
    <property type="match status" value="1"/>
</dbReference>
<evidence type="ECO:0000313" key="8">
    <source>
        <dbReference type="WBParaSite" id="L893_g15317.t1"/>
    </source>
</evidence>
<dbReference type="PROSITE" id="PS51120">
    <property type="entry name" value="LDLRB"/>
    <property type="match status" value="2"/>
</dbReference>
<evidence type="ECO:0000256" key="3">
    <source>
        <dbReference type="ARBA" id="ARBA00022737"/>
    </source>
</evidence>
<dbReference type="Pfam" id="PF00058">
    <property type="entry name" value="Ldl_recept_b"/>
    <property type="match status" value="2"/>
</dbReference>
<keyword evidence="4" id="KW-1015">Disulfide bond</keyword>
<name>A0A1I7YDY5_9BILA</name>
<proteinExistence type="predicted"/>
<dbReference type="Proteomes" id="UP000095287">
    <property type="component" value="Unplaced"/>
</dbReference>
<dbReference type="GO" id="GO:0042813">
    <property type="term" value="F:Wnt receptor activity"/>
    <property type="evidence" value="ECO:0007669"/>
    <property type="project" value="TreeGrafter"/>
</dbReference>
<keyword evidence="3" id="KW-0677">Repeat</keyword>
<dbReference type="InterPro" id="IPR011042">
    <property type="entry name" value="6-blade_b-propeller_TolB-like"/>
</dbReference>
<reference evidence="8" key="1">
    <citation type="submission" date="2016-11" db="UniProtKB">
        <authorList>
            <consortium name="WormBaseParasite"/>
        </authorList>
    </citation>
    <scope>IDENTIFICATION</scope>
</reference>
<dbReference type="GO" id="GO:0005886">
    <property type="term" value="C:plasma membrane"/>
    <property type="evidence" value="ECO:0007669"/>
    <property type="project" value="TreeGrafter"/>
</dbReference>
<keyword evidence="1" id="KW-0245">EGF-like domain</keyword>
<dbReference type="GO" id="GO:0017147">
    <property type="term" value="F:Wnt-protein binding"/>
    <property type="evidence" value="ECO:0007669"/>
    <property type="project" value="TreeGrafter"/>
</dbReference>
<evidence type="ECO:0000256" key="4">
    <source>
        <dbReference type="ARBA" id="ARBA00023157"/>
    </source>
</evidence>
<dbReference type="GO" id="GO:0060070">
    <property type="term" value="P:canonical Wnt signaling pathway"/>
    <property type="evidence" value="ECO:0007669"/>
    <property type="project" value="TreeGrafter"/>
</dbReference>
<keyword evidence="2" id="KW-0732">Signal</keyword>
<dbReference type="Gene3D" id="2.120.10.30">
    <property type="entry name" value="TolB, C-terminal domain"/>
    <property type="match status" value="1"/>
</dbReference>
<evidence type="ECO:0000256" key="6">
    <source>
        <dbReference type="PROSITE-ProRule" id="PRU00461"/>
    </source>
</evidence>
<feature type="repeat" description="LDL-receptor class B" evidence="6">
    <location>
        <begin position="127"/>
        <end position="179"/>
    </location>
</feature>
<dbReference type="WBParaSite" id="L893_g15317.t1">
    <property type="protein sequence ID" value="L893_g15317.t1"/>
    <property type="gene ID" value="L893_g15317"/>
</dbReference>
<evidence type="ECO:0000256" key="1">
    <source>
        <dbReference type="ARBA" id="ARBA00022536"/>
    </source>
</evidence>
<protein>
    <submittedName>
        <fullName evidence="8">Low-density lipoprotein receptor-related protein 6</fullName>
    </submittedName>
</protein>
<keyword evidence="7" id="KW-1185">Reference proteome</keyword>
<dbReference type="SMART" id="SM00135">
    <property type="entry name" value="LY"/>
    <property type="match status" value="4"/>
</dbReference>
<dbReference type="InterPro" id="IPR050778">
    <property type="entry name" value="Cueball_EGF_LRP_Nidogen"/>
</dbReference>
<sequence>MDDVSLTGKPDTAHHNLPTGIVPVVNLRRLTAIGLDISKKEIYYSDSKNYTIFKRNVFDGTPQMVINEGIQNVEGLAIDWTSGTIYWTDQGLLQIVAARMDNPKIRKVIVEGDMFNPRAIVVHPEKGYLFWTDWSENYYPENGISGAKIERSALDGSGRWALVTKDIHWPNGLALDTAQGWIYWCDAYEKRIERMLFDGKERQLIIQAHHPGYGIEPPLRNRHLQEHLVLERTSNVRHQESFSF</sequence>
<dbReference type="FunFam" id="2.120.10.30:FF:000241">
    <property type="entry name" value="Low-density lipoprotein receptor-related protein 6"/>
    <property type="match status" value="1"/>
</dbReference>
<keyword evidence="5" id="KW-0325">Glycoprotein</keyword>
<dbReference type="SUPFAM" id="SSF63825">
    <property type="entry name" value="YWTD domain"/>
    <property type="match status" value="1"/>
</dbReference>
<feature type="repeat" description="LDL-receptor class B" evidence="6">
    <location>
        <begin position="83"/>
        <end position="126"/>
    </location>
</feature>